<dbReference type="GO" id="GO:0016787">
    <property type="term" value="F:hydrolase activity"/>
    <property type="evidence" value="ECO:0007669"/>
    <property type="project" value="UniProtKB-KW"/>
</dbReference>
<proteinExistence type="predicted"/>
<dbReference type="Pfam" id="PF06439">
    <property type="entry name" value="3keto-disac_hyd"/>
    <property type="match status" value="1"/>
</dbReference>
<feature type="domain" description="3-keto-alpha-glucoside-1,2-lyase/3-keto-2-hydroxy-glucal hydratase" evidence="2">
    <location>
        <begin position="26"/>
        <end position="228"/>
    </location>
</feature>
<dbReference type="OrthoDB" id="9806233at2"/>
<dbReference type="EMBL" id="LAZL01000020">
    <property type="protein sequence ID" value="KMT64838.1"/>
    <property type="molecule type" value="Genomic_DNA"/>
</dbReference>
<feature type="signal peptide" evidence="1">
    <location>
        <begin position="1"/>
        <end position="21"/>
    </location>
</feature>
<keyword evidence="4" id="KW-1185">Reference proteome</keyword>
<comment type="caution">
    <text evidence="3">The sequence shown here is derived from an EMBL/GenBank/DDBJ whole genome shotgun (WGS) entry which is preliminary data.</text>
</comment>
<dbReference type="AlphaFoldDB" id="A0A0J8GVZ0"/>
<evidence type="ECO:0000256" key="1">
    <source>
        <dbReference type="SAM" id="SignalP"/>
    </source>
</evidence>
<keyword evidence="1" id="KW-0732">Signal</keyword>
<evidence type="ECO:0000259" key="2">
    <source>
        <dbReference type="Pfam" id="PF06439"/>
    </source>
</evidence>
<dbReference type="InterPro" id="IPR010496">
    <property type="entry name" value="AL/BT2_dom"/>
</dbReference>
<dbReference type="STRING" id="1513271.XM47_12395"/>
<evidence type="ECO:0000313" key="4">
    <source>
        <dbReference type="Proteomes" id="UP000037600"/>
    </source>
</evidence>
<reference evidence="3 4" key="1">
    <citation type="submission" date="2015-04" db="EMBL/GenBank/DDBJ databases">
        <title>Draft Genome Sequence of the Novel Agar-Digesting Marine Bacterium Q1.</title>
        <authorList>
            <person name="Li Y."/>
            <person name="Li D."/>
            <person name="Chen G."/>
            <person name="Du Z."/>
        </authorList>
    </citation>
    <scope>NUCLEOTIDE SEQUENCE [LARGE SCALE GENOMIC DNA]</scope>
    <source>
        <strain evidence="3 4">Q1</strain>
    </source>
</reference>
<evidence type="ECO:0000313" key="3">
    <source>
        <dbReference type="EMBL" id="KMT64838.1"/>
    </source>
</evidence>
<dbReference type="RefSeq" id="WP_048692952.1">
    <property type="nucleotide sequence ID" value="NZ_KQ130493.1"/>
</dbReference>
<organism evidence="3 4">
    <name type="scientific">Catenovulum maritimum</name>
    <dbReference type="NCBI Taxonomy" id="1513271"/>
    <lineage>
        <taxon>Bacteria</taxon>
        <taxon>Pseudomonadati</taxon>
        <taxon>Pseudomonadota</taxon>
        <taxon>Gammaproteobacteria</taxon>
        <taxon>Alteromonadales</taxon>
        <taxon>Alteromonadaceae</taxon>
        <taxon>Catenovulum</taxon>
    </lineage>
</organism>
<gene>
    <name evidence="3" type="ORF">XM47_12395</name>
</gene>
<accession>A0A0J8GVZ0</accession>
<dbReference type="Gene3D" id="2.60.120.560">
    <property type="entry name" value="Exo-inulinase, domain 1"/>
    <property type="match status" value="1"/>
</dbReference>
<dbReference type="Proteomes" id="UP000037600">
    <property type="component" value="Unassembled WGS sequence"/>
</dbReference>
<keyword evidence="3" id="KW-0378">Hydrolase</keyword>
<protein>
    <submittedName>
        <fullName evidence="3">Glycosyl hydrolase</fullName>
    </submittedName>
</protein>
<sequence length="231" mass="26833">MRKLIKACLTATLLFSGFVGAASKPQNLLDENLSQFKNIYTYGTARYENGELVLQSTKNWFFTTKKKYKDFILTAEIKMPDVKEYSNSGIMFRGKPKKNKHGFEAMGYQAEVDPSKRKWSGGLYDQGRRKWLHPLHEKRSFPDSDFKKNFLLEWTGGMANSYKHLEWNQYRIECRGSELKIFVNGVLTTHVIDDKESEGFFGFQHHGSKKLIKTGTSDNIVRFRNIYVTEL</sequence>
<name>A0A0J8GVZ0_9ALTE</name>
<feature type="chain" id="PRO_5005298800" evidence="1">
    <location>
        <begin position="22"/>
        <end position="231"/>
    </location>
</feature>